<evidence type="ECO:0000313" key="15">
    <source>
        <dbReference type="Proteomes" id="UP001159363"/>
    </source>
</evidence>
<reference evidence="14 15" key="1">
    <citation type="submission" date="2023-02" db="EMBL/GenBank/DDBJ databases">
        <title>LHISI_Scaffold_Assembly.</title>
        <authorList>
            <person name="Stuart O.P."/>
            <person name="Cleave R."/>
            <person name="Magrath M.J.L."/>
            <person name="Mikheyev A.S."/>
        </authorList>
    </citation>
    <scope>NUCLEOTIDE SEQUENCE [LARGE SCALE GENOMIC DNA]</scope>
    <source>
        <strain evidence="14">Daus_M_001</strain>
        <tissue evidence="14">Leg muscle</tissue>
    </source>
</reference>
<feature type="repeat" description="ANK" evidence="11">
    <location>
        <begin position="259"/>
        <end position="291"/>
    </location>
</feature>
<keyword evidence="6 12" id="KW-1133">Transmembrane helix</keyword>
<gene>
    <name evidence="14" type="ORF">PR048_027375</name>
</gene>
<feature type="transmembrane region" description="Helical" evidence="12">
    <location>
        <begin position="612"/>
        <end position="632"/>
    </location>
</feature>
<protein>
    <recommendedName>
        <fullName evidence="13">Ion transport domain-containing protein</fullName>
    </recommendedName>
</protein>
<dbReference type="Pfam" id="PF00023">
    <property type="entry name" value="Ank"/>
    <property type="match status" value="1"/>
</dbReference>
<keyword evidence="7 11" id="KW-0040">ANK repeat</keyword>
<dbReference type="PROSITE" id="PS50088">
    <property type="entry name" value="ANK_REPEAT"/>
    <property type="match status" value="4"/>
</dbReference>
<keyword evidence="5" id="KW-0677">Repeat</keyword>
<keyword evidence="2" id="KW-0813">Transport</keyword>
<evidence type="ECO:0000256" key="4">
    <source>
        <dbReference type="ARBA" id="ARBA00022692"/>
    </source>
</evidence>
<evidence type="ECO:0000256" key="2">
    <source>
        <dbReference type="ARBA" id="ARBA00022448"/>
    </source>
</evidence>
<feature type="repeat" description="ANK" evidence="11">
    <location>
        <begin position="376"/>
        <end position="408"/>
    </location>
</feature>
<dbReference type="InterPro" id="IPR036770">
    <property type="entry name" value="Ankyrin_rpt-contain_sf"/>
</dbReference>
<dbReference type="PANTHER" id="PTHR47143:SF4">
    <property type="entry name" value="TRANSIENT RECEPTOR POTENTIAL CATION CHANNEL PROTEIN PAINLESS"/>
    <property type="match status" value="1"/>
</dbReference>
<keyword evidence="8" id="KW-0406">Ion transport</keyword>
<evidence type="ECO:0000256" key="5">
    <source>
        <dbReference type="ARBA" id="ARBA00022737"/>
    </source>
</evidence>
<keyword evidence="3" id="KW-0716">Sensory transduction</keyword>
<dbReference type="SUPFAM" id="SSF48403">
    <property type="entry name" value="Ankyrin repeat"/>
    <property type="match status" value="2"/>
</dbReference>
<evidence type="ECO:0000256" key="6">
    <source>
        <dbReference type="ARBA" id="ARBA00022989"/>
    </source>
</evidence>
<dbReference type="EMBL" id="JARBHB010000012">
    <property type="protein sequence ID" value="KAJ8871071.1"/>
    <property type="molecule type" value="Genomic_DNA"/>
</dbReference>
<evidence type="ECO:0000256" key="12">
    <source>
        <dbReference type="SAM" id="Phobius"/>
    </source>
</evidence>
<organism evidence="14 15">
    <name type="scientific">Dryococelus australis</name>
    <dbReference type="NCBI Taxonomy" id="614101"/>
    <lineage>
        <taxon>Eukaryota</taxon>
        <taxon>Metazoa</taxon>
        <taxon>Ecdysozoa</taxon>
        <taxon>Arthropoda</taxon>
        <taxon>Hexapoda</taxon>
        <taxon>Insecta</taxon>
        <taxon>Pterygota</taxon>
        <taxon>Neoptera</taxon>
        <taxon>Polyneoptera</taxon>
        <taxon>Phasmatodea</taxon>
        <taxon>Verophasmatodea</taxon>
        <taxon>Anareolatae</taxon>
        <taxon>Phasmatidae</taxon>
        <taxon>Eurycanthinae</taxon>
        <taxon>Dryococelus</taxon>
    </lineage>
</organism>
<dbReference type="InterPro" id="IPR005821">
    <property type="entry name" value="Ion_trans_dom"/>
</dbReference>
<dbReference type="PANTHER" id="PTHR47143">
    <property type="entry name" value="TRANSIENT RECEPTOR POTENTIAL CATION CHANNEL PROTEIN PAINLESS"/>
    <property type="match status" value="1"/>
</dbReference>
<evidence type="ECO:0000256" key="7">
    <source>
        <dbReference type="ARBA" id="ARBA00023043"/>
    </source>
</evidence>
<evidence type="ECO:0000256" key="10">
    <source>
        <dbReference type="ARBA" id="ARBA00023303"/>
    </source>
</evidence>
<dbReference type="InterPro" id="IPR002110">
    <property type="entry name" value="Ankyrin_rpt"/>
</dbReference>
<keyword evidence="10" id="KW-0407">Ion channel</keyword>
<evidence type="ECO:0000313" key="14">
    <source>
        <dbReference type="EMBL" id="KAJ8871071.1"/>
    </source>
</evidence>
<evidence type="ECO:0000256" key="11">
    <source>
        <dbReference type="PROSITE-ProRule" id="PRU00023"/>
    </source>
</evidence>
<keyword evidence="4 12" id="KW-0812">Transmembrane</keyword>
<feature type="repeat" description="ANK" evidence="11">
    <location>
        <begin position="155"/>
        <end position="177"/>
    </location>
</feature>
<keyword evidence="9 12" id="KW-0472">Membrane</keyword>
<dbReference type="Pfam" id="PF12796">
    <property type="entry name" value="Ank_2"/>
    <property type="match status" value="2"/>
</dbReference>
<proteinExistence type="predicted"/>
<feature type="transmembrane region" description="Helical" evidence="12">
    <location>
        <begin position="521"/>
        <end position="544"/>
    </location>
</feature>
<evidence type="ECO:0000256" key="3">
    <source>
        <dbReference type="ARBA" id="ARBA00022606"/>
    </source>
</evidence>
<evidence type="ECO:0000259" key="13">
    <source>
        <dbReference type="Pfam" id="PF00520"/>
    </source>
</evidence>
<dbReference type="SMART" id="SM00248">
    <property type="entry name" value="ANK"/>
    <property type="match status" value="7"/>
</dbReference>
<dbReference type="Proteomes" id="UP001159363">
    <property type="component" value="Chromosome 11"/>
</dbReference>
<feature type="transmembrane region" description="Helical" evidence="12">
    <location>
        <begin position="652"/>
        <end position="674"/>
    </location>
</feature>
<comment type="subcellular location">
    <subcellularLocation>
        <location evidence="1">Membrane</location>
        <topology evidence="1">Multi-pass membrane protein</topology>
    </subcellularLocation>
</comment>
<name>A0ABQ9GFA6_9NEOP</name>
<feature type="transmembrane region" description="Helical" evidence="12">
    <location>
        <begin position="556"/>
        <end position="578"/>
    </location>
</feature>
<evidence type="ECO:0000256" key="9">
    <source>
        <dbReference type="ARBA" id="ARBA00023136"/>
    </source>
</evidence>
<evidence type="ECO:0000256" key="8">
    <source>
        <dbReference type="ARBA" id="ARBA00023065"/>
    </source>
</evidence>
<dbReference type="Gene3D" id="1.25.40.20">
    <property type="entry name" value="Ankyrin repeat-containing domain"/>
    <property type="match status" value="2"/>
</dbReference>
<dbReference type="PROSITE" id="PS50297">
    <property type="entry name" value="ANK_REP_REGION"/>
    <property type="match status" value="3"/>
</dbReference>
<feature type="transmembrane region" description="Helical" evidence="12">
    <location>
        <begin position="724"/>
        <end position="745"/>
    </location>
</feature>
<dbReference type="InterPro" id="IPR052076">
    <property type="entry name" value="TRP_cation_channel"/>
</dbReference>
<keyword evidence="15" id="KW-1185">Reference proteome</keyword>
<evidence type="ECO:0000256" key="1">
    <source>
        <dbReference type="ARBA" id="ARBA00004141"/>
    </source>
</evidence>
<feature type="domain" description="Ion transport" evidence="13">
    <location>
        <begin position="534"/>
        <end position="755"/>
    </location>
</feature>
<comment type="caution">
    <text evidence="14">The sequence shown here is derived from an EMBL/GenBank/DDBJ whole genome shotgun (WGS) entry which is preliminary data.</text>
</comment>
<sequence>MSTASLRRVGSLCAPDPHLQLLSALLEKDLQRFQALLQRAELDPDHWYGDPHHATCLELACTEHDGAGFVDALLAAGADPSRANPVRKTRPIHVAAGAGNVAALAALVASPGVDVNDIDNLGNTALHVCAKGAQEECVSVLLDCPSYQVNLLNRKGLSALHLAALHGSEDLVRTMLQSTRHHFNLNGNKTSSGKTTRDVILEKFPNLEYVLPAPVSPNNAITATVLFHCLYYNDCSSFVEGLQSMRDSLRGEVLSSNDGNYTLLQLACERGLTEAVKLLLDIGADPHAATEFNPRPPAVIAAYHGYYHILEWFVFYRVSRLASSSDGETVLHAAVLGARCNVPLRGSDDRDHEKCLRLLLSHVQDFGIDVNQQDAKGNTALHYAASQDDKSSVLALLRRGANIGVRNSFKDPPLASIDADTLECFLGECLETNGELPREENFEVIIKYNFLSPPSKMSDKNNASKNNRRFEMEEDVNITPSNIPETDPLLYISRSRDLKDLLKHPVFTSFLYLKWLRMRRYYYMNLALYGTYVFLLTVYVLFVYSKSNSSVWFRKLTWIFLFIFYLWFIGRELFQFVLFLKKYVTSPENYLEISLIIVTGIILFSPSHETEIVQPLSAISILLSWTELVLLIGRHPKLSTNIEMLKRVTWNFLKFLSWYSILVVAFALSFYTLFHDCQSSVACQAEENFFTGPGTSVFKTIVMLTGEFDAGSIPFVTFPGTSHVVFVLFIFLIAIVLFNLLNALAVCDTQAIKNDAELVGLVSRVNLVFHFESIILGNTMEFLDQLSCCQCLRSSCRSFRFKKLFADVCLFPDALPEKAIRVLPNQNSRVVFSLDKCRAQKFPHGCCRGCQECGACYMDKDILRAAMDHISGRRKPSLKDIWDLLGKGQCKMEKFQDQIKESNRKLEDYGPRFDDIDRSWKHTEEKMDLIIEWLRTVNNNNFSRRDSKTTISECSTQTSCE</sequence>
<accession>A0ABQ9GFA6</accession>
<feature type="repeat" description="ANK" evidence="11">
    <location>
        <begin position="87"/>
        <end position="120"/>
    </location>
</feature>
<dbReference type="Pfam" id="PF00520">
    <property type="entry name" value="Ion_trans"/>
    <property type="match status" value="1"/>
</dbReference>